<dbReference type="Gene3D" id="3.40.50.12780">
    <property type="entry name" value="N-terminal domain of ligase-like"/>
    <property type="match status" value="1"/>
</dbReference>
<dbReference type="EMBL" id="JBBHJZ010000005">
    <property type="protein sequence ID" value="MEJ5979152.1"/>
    <property type="molecule type" value="Genomic_DNA"/>
</dbReference>
<organism evidence="3 4">
    <name type="scientific">Novosphingobium anseongense</name>
    <dbReference type="NCBI Taxonomy" id="3133436"/>
    <lineage>
        <taxon>Bacteria</taxon>
        <taxon>Pseudomonadati</taxon>
        <taxon>Pseudomonadota</taxon>
        <taxon>Alphaproteobacteria</taxon>
        <taxon>Sphingomonadales</taxon>
        <taxon>Sphingomonadaceae</taxon>
        <taxon>Novosphingobium</taxon>
    </lineage>
</organism>
<dbReference type="PANTHER" id="PTHR43767">
    <property type="entry name" value="LONG-CHAIN-FATTY-ACID--COA LIGASE"/>
    <property type="match status" value="1"/>
</dbReference>
<gene>
    <name evidence="3" type="ORF">WG901_21040</name>
</gene>
<feature type="domain" description="AMP-dependent synthetase/ligase" evidence="1">
    <location>
        <begin position="22"/>
        <end position="375"/>
    </location>
</feature>
<sequence>MTEDADLRSLPTPTALLMVALRRFAGRTAFAGERPVTYAELGDVIGRLQSVLAQAGAAEGGTVAILSRNRWEAWAAAAASSALGLAPCWLHPLATAATHAEQAGQVAPSAIVIDAAAFPDRVEILGASLPGVPIFTLGGSPSSSDLFLAAQKVGSVSLRDLSKPSGLGMVGLTGGTTGKSKAVERSMASVASMSIATLSSFEIPDAPNFLAMGPISHVTGVKILPSLLRGGRVSMVDRFDPAEILAIIERERISLTLAVPTMIYDLLDSAELATVDTSSLRLLLYGGAAMSPARLAEGITRIGPVFSQLYGQAECHPIAVLETADHDPARPEVLAACGFPVKGCEVRIFGEGMNEVAPGEIGEICVRGPGVMMRYRDAPDATAEALAGGWLHTGDLGRLDEVGRIYIVDRKKDMIVTGGFNVYPREVEDVLTSHPDIAAAAVIGLPDPRWGEAVHAVVVMRPGRRLDEEELCARVRRAKGSLLTPKGVFEVSELPKTAAGKVDKLALAVRFGSKDSQEKAPAIAP</sequence>
<dbReference type="SUPFAM" id="SSF56801">
    <property type="entry name" value="Acetyl-CoA synthetase-like"/>
    <property type="match status" value="1"/>
</dbReference>
<dbReference type="Pfam" id="PF00501">
    <property type="entry name" value="AMP-binding"/>
    <property type="match status" value="1"/>
</dbReference>
<protein>
    <submittedName>
        <fullName evidence="3">AMP-binding protein</fullName>
    </submittedName>
</protein>
<dbReference type="InterPro" id="IPR050237">
    <property type="entry name" value="ATP-dep_AMP-bd_enzyme"/>
</dbReference>
<evidence type="ECO:0000313" key="4">
    <source>
        <dbReference type="Proteomes" id="UP001361239"/>
    </source>
</evidence>
<dbReference type="InterPro" id="IPR000873">
    <property type="entry name" value="AMP-dep_synth/lig_dom"/>
</dbReference>
<evidence type="ECO:0000259" key="1">
    <source>
        <dbReference type="Pfam" id="PF00501"/>
    </source>
</evidence>
<dbReference type="Proteomes" id="UP001361239">
    <property type="component" value="Unassembled WGS sequence"/>
</dbReference>
<dbReference type="RefSeq" id="WP_339589086.1">
    <property type="nucleotide sequence ID" value="NZ_JBBHJZ010000005.1"/>
</dbReference>
<dbReference type="Gene3D" id="3.30.300.30">
    <property type="match status" value="1"/>
</dbReference>
<dbReference type="InterPro" id="IPR025110">
    <property type="entry name" value="AMP-bd_C"/>
</dbReference>
<evidence type="ECO:0000259" key="2">
    <source>
        <dbReference type="Pfam" id="PF13193"/>
    </source>
</evidence>
<dbReference type="Pfam" id="PF13193">
    <property type="entry name" value="AMP-binding_C"/>
    <property type="match status" value="1"/>
</dbReference>
<evidence type="ECO:0000313" key="3">
    <source>
        <dbReference type="EMBL" id="MEJ5979152.1"/>
    </source>
</evidence>
<keyword evidence="4" id="KW-1185">Reference proteome</keyword>
<dbReference type="PANTHER" id="PTHR43767:SF7">
    <property type="entry name" value="MEDIUM_LONG-CHAIN-FATTY-ACID--COA LIGASE FADD8"/>
    <property type="match status" value="1"/>
</dbReference>
<accession>A0ABU8S1L3</accession>
<dbReference type="InterPro" id="IPR045851">
    <property type="entry name" value="AMP-bd_C_sf"/>
</dbReference>
<dbReference type="PROSITE" id="PS00455">
    <property type="entry name" value="AMP_BINDING"/>
    <property type="match status" value="1"/>
</dbReference>
<dbReference type="InterPro" id="IPR042099">
    <property type="entry name" value="ANL_N_sf"/>
</dbReference>
<reference evidence="3 4" key="1">
    <citation type="submission" date="2024-03" db="EMBL/GenBank/DDBJ databases">
        <authorList>
            <person name="Jo J.-H."/>
        </authorList>
    </citation>
    <scope>NUCLEOTIDE SEQUENCE [LARGE SCALE GENOMIC DNA]</scope>
    <source>
        <strain evidence="3 4">PS1R-30</strain>
    </source>
</reference>
<dbReference type="InterPro" id="IPR020845">
    <property type="entry name" value="AMP-binding_CS"/>
</dbReference>
<feature type="domain" description="AMP-binding enzyme C-terminal" evidence="2">
    <location>
        <begin position="426"/>
        <end position="501"/>
    </location>
</feature>
<name>A0ABU8S1L3_9SPHN</name>
<comment type="caution">
    <text evidence="3">The sequence shown here is derived from an EMBL/GenBank/DDBJ whole genome shotgun (WGS) entry which is preliminary data.</text>
</comment>
<proteinExistence type="predicted"/>